<dbReference type="InterPro" id="IPR003658">
    <property type="entry name" value="Anti-sigma_ant"/>
</dbReference>
<name>A0A951PDJ2_9CYAN</name>
<dbReference type="Proteomes" id="UP000707356">
    <property type="component" value="Unassembled WGS sequence"/>
</dbReference>
<dbReference type="EMBL" id="JAHHHV010000076">
    <property type="protein sequence ID" value="MBW4467408.1"/>
    <property type="molecule type" value="Genomic_DNA"/>
</dbReference>
<dbReference type="PANTHER" id="PTHR33495:SF14">
    <property type="entry name" value="ANTI-SIGMA FACTOR ANTAGONIST"/>
    <property type="match status" value="1"/>
</dbReference>
<comment type="caution">
    <text evidence="4">The sequence shown here is derived from an EMBL/GenBank/DDBJ whole genome shotgun (WGS) entry which is preliminary data.</text>
</comment>
<dbReference type="AlphaFoldDB" id="A0A951PDJ2"/>
<dbReference type="SUPFAM" id="SSF52091">
    <property type="entry name" value="SpoIIaa-like"/>
    <property type="match status" value="1"/>
</dbReference>
<evidence type="ECO:0000256" key="2">
    <source>
        <dbReference type="RuleBase" id="RU003749"/>
    </source>
</evidence>
<dbReference type="InterPro" id="IPR036513">
    <property type="entry name" value="STAS_dom_sf"/>
</dbReference>
<dbReference type="GO" id="GO:0043856">
    <property type="term" value="F:anti-sigma factor antagonist activity"/>
    <property type="evidence" value="ECO:0007669"/>
    <property type="project" value="InterPro"/>
</dbReference>
<organism evidence="4 5">
    <name type="scientific">Pegethrix bostrychoides GSE-TBD4-15B</name>
    <dbReference type="NCBI Taxonomy" id="2839662"/>
    <lineage>
        <taxon>Bacteria</taxon>
        <taxon>Bacillati</taxon>
        <taxon>Cyanobacteriota</taxon>
        <taxon>Cyanophyceae</taxon>
        <taxon>Oculatellales</taxon>
        <taxon>Oculatellaceae</taxon>
        <taxon>Pegethrix</taxon>
    </lineage>
</organism>
<accession>A0A951PDJ2</accession>
<dbReference type="Gene3D" id="3.30.750.24">
    <property type="entry name" value="STAS domain"/>
    <property type="match status" value="1"/>
</dbReference>
<proteinExistence type="inferred from homology"/>
<feature type="domain" description="STAS" evidence="3">
    <location>
        <begin position="3"/>
        <end position="110"/>
    </location>
</feature>
<protein>
    <recommendedName>
        <fullName evidence="2">Anti-sigma factor antagonist</fullName>
    </recommendedName>
</protein>
<dbReference type="CDD" id="cd07043">
    <property type="entry name" value="STAS_anti-anti-sigma_factors"/>
    <property type="match status" value="1"/>
</dbReference>
<dbReference type="NCBIfam" id="TIGR00377">
    <property type="entry name" value="ant_ant_sig"/>
    <property type="match status" value="1"/>
</dbReference>
<reference evidence="4" key="2">
    <citation type="journal article" date="2022" name="Microbiol. Resour. Announc.">
        <title>Metagenome Sequencing to Explore Phylogenomics of Terrestrial Cyanobacteria.</title>
        <authorList>
            <person name="Ward R.D."/>
            <person name="Stajich J.E."/>
            <person name="Johansen J.R."/>
            <person name="Huntemann M."/>
            <person name="Clum A."/>
            <person name="Foster B."/>
            <person name="Foster B."/>
            <person name="Roux S."/>
            <person name="Palaniappan K."/>
            <person name="Varghese N."/>
            <person name="Mukherjee S."/>
            <person name="Reddy T.B.K."/>
            <person name="Daum C."/>
            <person name="Copeland A."/>
            <person name="Chen I.A."/>
            <person name="Ivanova N.N."/>
            <person name="Kyrpides N.C."/>
            <person name="Shapiro N."/>
            <person name="Eloe-Fadrosh E.A."/>
            <person name="Pietrasiak N."/>
        </authorList>
    </citation>
    <scope>NUCLEOTIDE SEQUENCE</scope>
    <source>
        <strain evidence="4">GSE-TBD4-15B</strain>
    </source>
</reference>
<dbReference type="Pfam" id="PF01740">
    <property type="entry name" value="STAS"/>
    <property type="match status" value="1"/>
</dbReference>
<evidence type="ECO:0000256" key="1">
    <source>
        <dbReference type="ARBA" id="ARBA00009013"/>
    </source>
</evidence>
<gene>
    <name evidence="4" type="ORF">KME07_18435</name>
</gene>
<dbReference type="InterPro" id="IPR002645">
    <property type="entry name" value="STAS_dom"/>
</dbReference>
<evidence type="ECO:0000313" key="5">
    <source>
        <dbReference type="Proteomes" id="UP000707356"/>
    </source>
</evidence>
<dbReference type="PROSITE" id="PS50801">
    <property type="entry name" value="STAS"/>
    <property type="match status" value="1"/>
</dbReference>
<dbReference type="PANTHER" id="PTHR33495">
    <property type="entry name" value="ANTI-SIGMA FACTOR ANTAGONIST TM_1081-RELATED-RELATED"/>
    <property type="match status" value="1"/>
</dbReference>
<comment type="similarity">
    <text evidence="1 2">Belongs to the anti-sigma-factor antagonist family.</text>
</comment>
<reference evidence="4" key="1">
    <citation type="submission" date="2021-05" db="EMBL/GenBank/DDBJ databases">
        <authorList>
            <person name="Pietrasiak N."/>
            <person name="Ward R."/>
            <person name="Stajich J.E."/>
            <person name="Kurbessoian T."/>
        </authorList>
    </citation>
    <scope>NUCLEOTIDE SEQUENCE</scope>
    <source>
        <strain evidence="4">GSE-TBD4-15B</strain>
    </source>
</reference>
<evidence type="ECO:0000259" key="3">
    <source>
        <dbReference type="PROSITE" id="PS50801"/>
    </source>
</evidence>
<sequence length="110" mass="11797">MSFSATTQINGKTAIISIAGELDAASAPAFRQEIEQAAAANPEHLVLEMSELEYMASAGLRVLIFAKQKMGVNVDVYVVAAQEMVLETLEKTGFDQSVIIADRYDTAVTA</sequence>
<evidence type="ECO:0000313" key="4">
    <source>
        <dbReference type="EMBL" id="MBW4467408.1"/>
    </source>
</evidence>